<dbReference type="SUPFAM" id="SSF55961">
    <property type="entry name" value="Bet v1-like"/>
    <property type="match status" value="1"/>
</dbReference>
<comment type="caution">
    <text evidence="3">The sequence shown here is derived from an EMBL/GenBank/DDBJ whole genome shotgun (WGS) entry which is preliminary data.</text>
</comment>
<dbReference type="EMBL" id="JACKSJ010000117">
    <property type="protein sequence ID" value="MCV7171244.1"/>
    <property type="molecule type" value="Genomic_DNA"/>
</dbReference>
<sequence>MPEIHHEIKIAAAPERVFEALTTRDGVAGWHTPSAEGTGEVGGEWVFRFADHPEFGWEVTTSESPRLVGWRCTRGPGDSVGTTATFTLTASDDGRTLVEHVHAGWPGTHGNFRKCNTTWGVLLHHLRDYVETGDAAPAFE</sequence>
<dbReference type="AlphaFoldDB" id="A0A9X2YQ65"/>
<evidence type="ECO:0000259" key="2">
    <source>
        <dbReference type="Pfam" id="PF08327"/>
    </source>
</evidence>
<evidence type="ECO:0000256" key="1">
    <source>
        <dbReference type="ARBA" id="ARBA00006817"/>
    </source>
</evidence>
<organism evidence="3 4">
    <name type="scientific">[Mycobacterium] manitobense</name>
    <dbReference type="NCBI Taxonomy" id="190147"/>
    <lineage>
        <taxon>Bacteria</taxon>
        <taxon>Bacillati</taxon>
        <taxon>Actinomycetota</taxon>
        <taxon>Actinomycetes</taxon>
        <taxon>Mycobacteriales</taxon>
        <taxon>Mycobacteriaceae</taxon>
        <taxon>Mycolicibacterium</taxon>
    </lineage>
</organism>
<proteinExistence type="inferred from homology"/>
<dbReference type="CDD" id="cd07814">
    <property type="entry name" value="SRPBCC_CalC_Aha1-like"/>
    <property type="match status" value="1"/>
</dbReference>
<evidence type="ECO:0000313" key="4">
    <source>
        <dbReference type="Proteomes" id="UP001140293"/>
    </source>
</evidence>
<dbReference type="Pfam" id="PF08327">
    <property type="entry name" value="AHSA1"/>
    <property type="match status" value="1"/>
</dbReference>
<dbReference type="InterPro" id="IPR023393">
    <property type="entry name" value="START-like_dom_sf"/>
</dbReference>
<dbReference type="RefSeq" id="WP_264013420.1">
    <property type="nucleotide sequence ID" value="NZ_JACKSJ010000117.1"/>
</dbReference>
<comment type="similarity">
    <text evidence="1">Belongs to the AHA1 family.</text>
</comment>
<dbReference type="Proteomes" id="UP001140293">
    <property type="component" value="Unassembled WGS sequence"/>
</dbReference>
<name>A0A9X2YQ65_9MYCO</name>
<accession>A0A9X2YQ65</accession>
<evidence type="ECO:0000313" key="3">
    <source>
        <dbReference type="EMBL" id="MCV7171244.1"/>
    </source>
</evidence>
<feature type="domain" description="Activator of Hsp90 ATPase homologue 1/2-like C-terminal" evidence="2">
    <location>
        <begin position="12"/>
        <end position="131"/>
    </location>
</feature>
<dbReference type="InterPro" id="IPR013538">
    <property type="entry name" value="ASHA1/2-like_C"/>
</dbReference>
<reference evidence="3" key="1">
    <citation type="submission" date="2020-07" db="EMBL/GenBank/DDBJ databases">
        <authorList>
            <person name="Pettersson B.M.F."/>
            <person name="Behra P.R.K."/>
            <person name="Ramesh M."/>
            <person name="Das S."/>
            <person name="Dasgupta S."/>
            <person name="Kirsebom L.A."/>
        </authorList>
    </citation>
    <scope>NUCLEOTIDE SEQUENCE</scope>
    <source>
        <strain evidence="3">DSM 44615</strain>
    </source>
</reference>
<keyword evidence="4" id="KW-1185">Reference proteome</keyword>
<reference evidence="3" key="2">
    <citation type="journal article" date="2022" name="BMC Genomics">
        <title>Comparative genome analysis of mycobacteria focusing on tRNA and non-coding RNA.</title>
        <authorList>
            <person name="Behra P.R.K."/>
            <person name="Pettersson B.M.F."/>
            <person name="Ramesh M."/>
            <person name="Das S."/>
            <person name="Dasgupta S."/>
            <person name="Kirsebom L.A."/>
        </authorList>
    </citation>
    <scope>NUCLEOTIDE SEQUENCE</scope>
    <source>
        <strain evidence="3">DSM 44615</strain>
    </source>
</reference>
<gene>
    <name evidence="3" type="ORF">H7I41_15115</name>
</gene>
<dbReference type="Gene3D" id="3.30.530.20">
    <property type="match status" value="1"/>
</dbReference>
<protein>
    <submittedName>
        <fullName evidence="3">SRPBCC domain-containing protein</fullName>
    </submittedName>
</protein>